<organism evidence="1 2">
    <name type="scientific">Vagococcus entomophilus</name>
    <dbReference type="NCBI Taxonomy" id="1160095"/>
    <lineage>
        <taxon>Bacteria</taxon>
        <taxon>Bacillati</taxon>
        <taxon>Bacillota</taxon>
        <taxon>Bacilli</taxon>
        <taxon>Lactobacillales</taxon>
        <taxon>Enterococcaceae</taxon>
        <taxon>Vagococcus</taxon>
    </lineage>
</organism>
<reference evidence="1 2" key="1">
    <citation type="submission" date="2017-05" db="EMBL/GenBank/DDBJ databases">
        <title>Vagococcus spp. assemblies.</title>
        <authorList>
            <person name="Gulvik C.A."/>
        </authorList>
    </citation>
    <scope>NUCLEOTIDE SEQUENCE [LARGE SCALE GENOMIC DNA]</scope>
    <source>
        <strain evidence="1 2">DSM 24756</strain>
    </source>
</reference>
<proteinExistence type="predicted"/>
<sequence length="171" mass="20076">MNAMQYKIKLPNDYDMNKIRERVAQNGMKTDGFEDLEMKAYLIKDTPTKKEYAPLYIWKQQAGMNHFIFDGFYDNILSTFGWQKINIAIPYIVELNPTIQNAKYVLEVEQEINETAHMAGLNFSVENVPYEARVLVYNPDKWKKVEFYFLEDIPQSLEATASIYEILHVSQ</sequence>
<gene>
    <name evidence="1" type="ORF">CBF30_07460</name>
</gene>
<name>A0A430AGQ0_9ENTE</name>
<dbReference type="EMBL" id="NGJZ01000002">
    <property type="protein sequence ID" value="RSU07085.1"/>
    <property type="molecule type" value="Genomic_DNA"/>
</dbReference>
<dbReference type="Pfam" id="PF16157">
    <property type="entry name" value="DUF4865"/>
    <property type="match status" value="1"/>
</dbReference>
<evidence type="ECO:0000313" key="2">
    <source>
        <dbReference type="Proteomes" id="UP000288669"/>
    </source>
</evidence>
<dbReference type="AlphaFoldDB" id="A0A430AGQ0"/>
<keyword evidence="2" id="KW-1185">Reference proteome</keyword>
<dbReference type="RefSeq" id="WP_126824544.1">
    <property type="nucleotide sequence ID" value="NZ_JBHLWU010000002.1"/>
</dbReference>
<dbReference type="InterPro" id="IPR032349">
    <property type="entry name" value="DUF4865"/>
</dbReference>
<evidence type="ECO:0000313" key="1">
    <source>
        <dbReference type="EMBL" id="RSU07085.1"/>
    </source>
</evidence>
<dbReference type="OrthoDB" id="2065010at2"/>
<dbReference type="Proteomes" id="UP000288669">
    <property type="component" value="Unassembled WGS sequence"/>
</dbReference>
<protein>
    <submittedName>
        <fullName evidence="1">DUF4865 domain-containing protein</fullName>
    </submittedName>
</protein>
<comment type="caution">
    <text evidence="1">The sequence shown here is derived from an EMBL/GenBank/DDBJ whole genome shotgun (WGS) entry which is preliminary data.</text>
</comment>
<accession>A0A430AGQ0</accession>